<evidence type="ECO:0000256" key="1">
    <source>
        <dbReference type="ARBA" id="ARBA00004123"/>
    </source>
</evidence>
<keyword evidence="2" id="KW-0970">Cilium biogenesis/degradation</keyword>
<protein>
    <submittedName>
        <fullName evidence="11">Forkhead box protein J1-B-like</fullName>
    </submittedName>
</protein>
<evidence type="ECO:0000256" key="2">
    <source>
        <dbReference type="ARBA" id="ARBA00022794"/>
    </source>
</evidence>
<dbReference type="PRINTS" id="PR00053">
    <property type="entry name" value="FORKHEAD"/>
</dbReference>
<dbReference type="CDD" id="cd20023">
    <property type="entry name" value="FH_FOXJ1"/>
    <property type="match status" value="1"/>
</dbReference>
<feature type="domain" description="Fork-head" evidence="10">
    <location>
        <begin position="128"/>
        <end position="222"/>
    </location>
</feature>
<dbReference type="Gene3D" id="1.10.10.10">
    <property type="entry name" value="Winged helix-like DNA-binding domain superfamily/Winged helix DNA-binding domain"/>
    <property type="match status" value="1"/>
</dbReference>
<dbReference type="GO" id="GO:0000978">
    <property type="term" value="F:RNA polymerase II cis-regulatory region sequence-specific DNA binding"/>
    <property type="evidence" value="ECO:0007669"/>
    <property type="project" value="TreeGrafter"/>
</dbReference>
<evidence type="ECO:0000256" key="4">
    <source>
        <dbReference type="ARBA" id="ARBA00023125"/>
    </source>
</evidence>
<dbReference type="PROSITE" id="PS50039">
    <property type="entry name" value="FORK_HEAD_3"/>
    <property type="match status" value="1"/>
</dbReference>
<evidence type="ECO:0000313" key="12">
    <source>
        <dbReference type="Proteomes" id="UP000694680"/>
    </source>
</evidence>
<evidence type="ECO:0000256" key="8">
    <source>
        <dbReference type="PROSITE-ProRule" id="PRU00089"/>
    </source>
</evidence>
<dbReference type="Ensembl" id="ENSGWIT00000006266.1">
    <property type="protein sequence ID" value="ENSGWIP00000005732.1"/>
    <property type="gene ID" value="ENSGWIG00000003253.1"/>
</dbReference>
<dbReference type="InterPro" id="IPR030456">
    <property type="entry name" value="TF_fork_head_CS_2"/>
</dbReference>
<dbReference type="GO" id="GO:0000981">
    <property type="term" value="F:DNA-binding transcription factor activity, RNA polymerase II-specific"/>
    <property type="evidence" value="ECO:0007669"/>
    <property type="project" value="TreeGrafter"/>
</dbReference>
<dbReference type="GO" id="GO:0060271">
    <property type="term" value="P:cilium assembly"/>
    <property type="evidence" value="ECO:0007669"/>
    <property type="project" value="UniProtKB-ARBA"/>
</dbReference>
<keyword evidence="12" id="KW-1185">Reference proteome</keyword>
<feature type="region of interest" description="Disordered" evidence="9">
    <location>
        <begin position="52"/>
        <end position="90"/>
    </location>
</feature>
<gene>
    <name evidence="11" type="primary">LOC114458773</name>
</gene>
<dbReference type="InterPro" id="IPR001766">
    <property type="entry name" value="Fork_head_dom"/>
</dbReference>
<organism evidence="11 12">
    <name type="scientific">Gouania willdenowi</name>
    <name type="common">Blunt-snouted clingfish</name>
    <name type="synonym">Lepadogaster willdenowi</name>
    <dbReference type="NCBI Taxonomy" id="441366"/>
    <lineage>
        <taxon>Eukaryota</taxon>
        <taxon>Metazoa</taxon>
        <taxon>Chordata</taxon>
        <taxon>Craniata</taxon>
        <taxon>Vertebrata</taxon>
        <taxon>Euteleostomi</taxon>
        <taxon>Actinopterygii</taxon>
        <taxon>Neopterygii</taxon>
        <taxon>Teleostei</taxon>
        <taxon>Neoteleostei</taxon>
        <taxon>Acanthomorphata</taxon>
        <taxon>Ovalentaria</taxon>
        <taxon>Blenniimorphae</taxon>
        <taxon>Blenniiformes</taxon>
        <taxon>Gobiesocoidei</taxon>
        <taxon>Gobiesocidae</taxon>
        <taxon>Gobiesocinae</taxon>
        <taxon>Gouania</taxon>
    </lineage>
</organism>
<evidence type="ECO:0000256" key="3">
    <source>
        <dbReference type="ARBA" id="ARBA00023015"/>
    </source>
</evidence>
<comment type="similarity">
    <text evidence="7">Belongs to the FOXJ1 family.</text>
</comment>
<dbReference type="Proteomes" id="UP000694680">
    <property type="component" value="Unassembled WGS sequence"/>
</dbReference>
<dbReference type="PROSITE" id="PS00658">
    <property type="entry name" value="FORK_HEAD_2"/>
    <property type="match status" value="1"/>
</dbReference>
<reference evidence="11" key="2">
    <citation type="submission" date="2025-09" db="UniProtKB">
        <authorList>
            <consortium name="Ensembl"/>
        </authorList>
    </citation>
    <scope>IDENTIFICATION</scope>
</reference>
<dbReference type="GO" id="GO:0005634">
    <property type="term" value="C:nucleus"/>
    <property type="evidence" value="ECO:0007669"/>
    <property type="project" value="UniProtKB-SubCell"/>
</dbReference>
<dbReference type="GO" id="GO:0003146">
    <property type="term" value="P:heart jogging"/>
    <property type="evidence" value="ECO:0007669"/>
    <property type="project" value="UniProtKB-ARBA"/>
</dbReference>
<dbReference type="SUPFAM" id="SSF46785">
    <property type="entry name" value="Winged helix' DNA-binding domain"/>
    <property type="match status" value="1"/>
</dbReference>
<dbReference type="InterPro" id="IPR047513">
    <property type="entry name" value="FOXJ1"/>
</dbReference>
<proteinExistence type="inferred from homology"/>
<keyword evidence="6 8" id="KW-0539">Nucleus</keyword>
<dbReference type="InterPro" id="IPR047512">
    <property type="entry name" value="FH_FOXJ1"/>
</dbReference>
<dbReference type="AlphaFoldDB" id="A0A8C5G0I0"/>
<evidence type="ECO:0000256" key="7">
    <source>
        <dbReference type="ARBA" id="ARBA00034770"/>
    </source>
</evidence>
<keyword evidence="3" id="KW-0805">Transcription regulation</keyword>
<feature type="DNA-binding region" description="Fork-head" evidence="8">
    <location>
        <begin position="128"/>
        <end position="222"/>
    </location>
</feature>
<dbReference type="Pfam" id="PF00250">
    <property type="entry name" value="Forkhead"/>
    <property type="match status" value="1"/>
</dbReference>
<dbReference type="PANTHER" id="PTHR46805:SF3">
    <property type="entry name" value="FORKHEAD BOX PROTEIN J1-B"/>
    <property type="match status" value="1"/>
</dbReference>
<evidence type="ECO:0000256" key="9">
    <source>
        <dbReference type="SAM" id="MobiDB-lite"/>
    </source>
</evidence>
<feature type="compositionally biased region" description="Polar residues" evidence="9">
    <location>
        <begin position="226"/>
        <end position="256"/>
    </location>
</feature>
<dbReference type="SMART" id="SM00339">
    <property type="entry name" value="FH"/>
    <property type="match status" value="1"/>
</dbReference>
<dbReference type="PANTHER" id="PTHR46805">
    <property type="entry name" value="FORKHEAD BOX PROTEIN J1"/>
    <property type="match status" value="1"/>
</dbReference>
<feature type="region of interest" description="Disordered" evidence="9">
    <location>
        <begin position="223"/>
        <end position="256"/>
    </location>
</feature>
<reference evidence="11" key="1">
    <citation type="submission" date="2025-08" db="UniProtKB">
        <authorList>
            <consortium name="Ensembl"/>
        </authorList>
    </citation>
    <scope>IDENTIFICATION</scope>
</reference>
<evidence type="ECO:0000259" key="10">
    <source>
        <dbReference type="PROSITE" id="PS50039"/>
    </source>
</evidence>
<evidence type="ECO:0000256" key="5">
    <source>
        <dbReference type="ARBA" id="ARBA00023163"/>
    </source>
</evidence>
<accession>A0A8C5G0I0</accession>
<keyword evidence="5" id="KW-0804">Transcription</keyword>
<keyword evidence="4 8" id="KW-0238">DNA-binding</keyword>
<dbReference type="InterPro" id="IPR036388">
    <property type="entry name" value="WH-like_DNA-bd_sf"/>
</dbReference>
<sequence length="384" mass="42963">MKPVLTKSKAKRFKVDRLEMYPKDEVQGSGPAPLDDCLTSLNWLQNFSILSADPERPSGPGCPSSQEQLFHESFDTDSPSSPAPGDNAATGMPQYLGSDSTVGPLDPHIQMQPIPLVEVDYKTNPKAKPPHSHSSLIYMAMQASEQPKVTLSTIYKWIKENFCYYRHAEPTWQNSIRHTLSLNKRFKKVPRQKDEPGRGGFWKINPDHSDMCVNRLSRRKKRFQGYQDTASTSSVNEDMSPEQKTLSPTDSRGTTRSTETLLDLDILAAACLEVFGGNCNTLEDLDLTSAVRVQEYEMEGKQQPTGEQERWWGGGEETMNHQLSYGYMDLLFSEQSEVGEVQPLVEVTVGTETVPQTLDQGFGLSEGFFTSTYDHPPPTTLTVL</sequence>
<dbReference type="FunFam" id="1.10.10.10:FF:000030">
    <property type="entry name" value="Forkhead box protein K2"/>
    <property type="match status" value="1"/>
</dbReference>
<dbReference type="GO" id="GO:0001947">
    <property type="term" value="P:heart looping"/>
    <property type="evidence" value="ECO:0007669"/>
    <property type="project" value="UniProtKB-ARBA"/>
</dbReference>
<evidence type="ECO:0000256" key="6">
    <source>
        <dbReference type="ARBA" id="ARBA00023242"/>
    </source>
</evidence>
<evidence type="ECO:0000313" key="11">
    <source>
        <dbReference type="Ensembl" id="ENSGWIP00000005732.1"/>
    </source>
</evidence>
<dbReference type="InterPro" id="IPR036390">
    <property type="entry name" value="WH_DNA-bd_sf"/>
</dbReference>
<name>A0A8C5G0I0_GOUWI</name>
<comment type="subcellular location">
    <subcellularLocation>
        <location evidence="1 8">Nucleus</location>
    </subcellularLocation>
</comment>